<dbReference type="GO" id="GO:0005634">
    <property type="term" value="C:nucleus"/>
    <property type="evidence" value="ECO:0000318"/>
    <property type="project" value="GO_Central"/>
</dbReference>
<reference evidence="7" key="2">
    <citation type="submission" date="2025-08" db="UniProtKB">
        <authorList>
            <consortium name="RefSeq"/>
        </authorList>
    </citation>
    <scope>IDENTIFICATION</scope>
    <source>
        <tissue evidence="7">Leaf</tissue>
    </source>
</reference>
<dbReference type="InterPro" id="IPR041330">
    <property type="entry name" value="KN17_SH3"/>
</dbReference>
<dbReference type="GO" id="GO:0006974">
    <property type="term" value="P:DNA damage response"/>
    <property type="evidence" value="ECO:0000318"/>
    <property type="project" value="GO_Central"/>
</dbReference>
<dbReference type="Gene3D" id="2.30.30.140">
    <property type="match status" value="1"/>
</dbReference>
<comment type="similarity">
    <text evidence="1">Belongs to the KIN17 family.</text>
</comment>
<keyword evidence="4" id="KW-0862">Zinc</keyword>
<evidence type="ECO:0000313" key="7">
    <source>
        <dbReference type="RefSeq" id="XP_021849210.1"/>
    </source>
</evidence>
<evidence type="ECO:0000256" key="4">
    <source>
        <dbReference type="ARBA" id="ARBA00022833"/>
    </source>
</evidence>
<sequence length="403" mass="46009">MEGKSGLKALSNRMKSKGLQKLMHYCEMCQKQCRDDNGFKCHCMSEGHLRQMQIFGENPNKFIEKFSQEFEDAFLELMKRSHRFSRVAATVVYNEYISDRKHVHMNSTKWLTLTEFVTHLGRTGKCRVENTEKGLFLTYHGRDSESLFYERRKNKRLKSVLVEEVKQENEIAKQIERAAASVGVPMEIEVRTLLGSEPEIGKNKNKKISFALGFGSSSATATSLKPREDSSKSFGVEDVQNVDLCLSKKKTIGDFGGGGGCVRERSSVLDDLMREEEDAKERKNRKSYWLCEEIVVKVTSKAWAEKGCYNKKGVVRKVVDKYIGEIEMLERKDLIQIHQDDLQTVLPGIGGLIRIVNGSYRGFNARLLAIDTHNFCAKVQLEKCVYEGRVLPKVAYEDICKLE</sequence>
<dbReference type="InterPro" id="IPR014722">
    <property type="entry name" value="Rib_uL2_dom2"/>
</dbReference>
<dbReference type="GO" id="GO:0003690">
    <property type="term" value="F:double-stranded DNA binding"/>
    <property type="evidence" value="ECO:0000318"/>
    <property type="project" value="GO_Central"/>
</dbReference>
<dbReference type="InterPro" id="IPR041995">
    <property type="entry name" value="KOW_KIN17"/>
</dbReference>
<keyword evidence="2" id="KW-0479">Metal-binding</keyword>
<dbReference type="Pfam" id="PF25095">
    <property type="entry name" value="C2H2-zf_KIN17"/>
    <property type="match status" value="1"/>
</dbReference>
<dbReference type="InterPro" id="IPR056767">
    <property type="entry name" value="C2H2-Znf_KIN17"/>
</dbReference>
<dbReference type="GO" id="GO:0008270">
    <property type="term" value="F:zinc ion binding"/>
    <property type="evidence" value="ECO:0007669"/>
    <property type="project" value="UniProtKB-KW"/>
</dbReference>
<dbReference type="PANTHER" id="PTHR12805">
    <property type="entry name" value="KIN17 KIN, ANTIGENIC DETERMINANT OF RECA PROTEIN HOMOLOG"/>
    <property type="match status" value="1"/>
</dbReference>
<keyword evidence="3" id="KW-0863">Zinc-finger</keyword>
<dbReference type="SUPFAM" id="SSF57667">
    <property type="entry name" value="beta-beta-alpha zinc fingers"/>
    <property type="match status" value="1"/>
</dbReference>
<protein>
    <submittedName>
        <fullName evidence="7">KIN17-like protein</fullName>
    </submittedName>
</protein>
<reference evidence="6" key="1">
    <citation type="journal article" date="2021" name="Nat. Commun.">
        <title>Genomic analyses provide insights into spinach domestication and the genetic basis of agronomic traits.</title>
        <authorList>
            <person name="Cai X."/>
            <person name="Sun X."/>
            <person name="Xu C."/>
            <person name="Sun H."/>
            <person name="Wang X."/>
            <person name="Ge C."/>
            <person name="Zhang Z."/>
            <person name="Wang Q."/>
            <person name="Fei Z."/>
            <person name="Jiao C."/>
            <person name="Wang Q."/>
        </authorList>
    </citation>
    <scope>NUCLEOTIDE SEQUENCE [LARGE SCALE GENOMIC DNA]</scope>
    <source>
        <strain evidence="6">cv. Varoflay</strain>
    </source>
</reference>
<evidence type="ECO:0000256" key="3">
    <source>
        <dbReference type="ARBA" id="ARBA00022771"/>
    </source>
</evidence>
<gene>
    <name evidence="7" type="primary">LOC110788888</name>
</gene>
<dbReference type="InterPro" id="IPR037321">
    <property type="entry name" value="KIN17-like"/>
</dbReference>
<evidence type="ECO:0000313" key="6">
    <source>
        <dbReference type="Proteomes" id="UP000813463"/>
    </source>
</evidence>
<dbReference type="OrthoDB" id="10266249at2759"/>
<dbReference type="FunFam" id="2.30.30.30:FF:000021">
    <property type="entry name" value="DNA/RNA-binding protein KIN17, putative"/>
    <property type="match status" value="1"/>
</dbReference>
<organism evidence="6 7">
    <name type="scientific">Spinacia oleracea</name>
    <name type="common">Spinach</name>
    <dbReference type="NCBI Taxonomy" id="3562"/>
    <lineage>
        <taxon>Eukaryota</taxon>
        <taxon>Viridiplantae</taxon>
        <taxon>Streptophyta</taxon>
        <taxon>Embryophyta</taxon>
        <taxon>Tracheophyta</taxon>
        <taxon>Spermatophyta</taxon>
        <taxon>Magnoliopsida</taxon>
        <taxon>eudicotyledons</taxon>
        <taxon>Gunneridae</taxon>
        <taxon>Pentapetalae</taxon>
        <taxon>Caryophyllales</taxon>
        <taxon>Chenopodiaceae</taxon>
        <taxon>Chenopodioideae</taxon>
        <taxon>Anserineae</taxon>
        <taxon>Spinacia</taxon>
    </lineage>
</organism>
<dbReference type="KEGG" id="soe:110788888"/>
<dbReference type="Pfam" id="PF18131">
    <property type="entry name" value="KN17_SH3"/>
    <property type="match status" value="1"/>
</dbReference>
<proteinExistence type="inferred from homology"/>
<dbReference type="Gene3D" id="1.10.10.2030">
    <property type="entry name" value="DNA/RNA-binding protein Kin17, conserved domain"/>
    <property type="match status" value="1"/>
</dbReference>
<dbReference type="InterPro" id="IPR019447">
    <property type="entry name" value="DNA/RNA-bd_Kin17_WH-like_dom"/>
</dbReference>
<evidence type="ECO:0000256" key="1">
    <source>
        <dbReference type="ARBA" id="ARBA00008517"/>
    </source>
</evidence>
<dbReference type="GeneID" id="110788888"/>
<dbReference type="CDD" id="cd13155">
    <property type="entry name" value="KOW_KIN17"/>
    <property type="match status" value="1"/>
</dbReference>
<dbReference type="FunFam" id="1.10.10.2030:FF:000001">
    <property type="entry name" value="DNA/RNA-binding protein KIN17, putative"/>
    <property type="match status" value="1"/>
</dbReference>
<evidence type="ECO:0000259" key="5">
    <source>
        <dbReference type="SMART" id="SM01253"/>
    </source>
</evidence>
<dbReference type="InterPro" id="IPR038254">
    <property type="entry name" value="KIN17_WH-like_sf"/>
</dbReference>
<dbReference type="SMART" id="SM01253">
    <property type="entry name" value="Kin17_mid"/>
    <property type="match status" value="1"/>
</dbReference>
<evidence type="ECO:0000256" key="2">
    <source>
        <dbReference type="ARBA" id="ARBA00022723"/>
    </source>
</evidence>
<dbReference type="PANTHER" id="PTHR12805:SF0">
    <property type="entry name" value="DNA_RNA-BINDING PROTEIN KIN17"/>
    <property type="match status" value="1"/>
</dbReference>
<name>A0A9R0JWK8_SPIOL</name>
<dbReference type="GO" id="GO:0006260">
    <property type="term" value="P:DNA replication"/>
    <property type="evidence" value="ECO:0000318"/>
    <property type="project" value="GO_Central"/>
</dbReference>
<feature type="domain" description="DNA/RNA-binding protein Kin17 WH-like" evidence="5">
    <location>
        <begin position="50"/>
        <end position="176"/>
    </location>
</feature>
<dbReference type="Gene3D" id="2.30.30.30">
    <property type="match status" value="1"/>
</dbReference>
<dbReference type="Proteomes" id="UP000813463">
    <property type="component" value="Chromosome 3"/>
</dbReference>
<keyword evidence="6" id="KW-1185">Reference proteome</keyword>
<dbReference type="Pfam" id="PF10357">
    <property type="entry name" value="WH_KIN17"/>
    <property type="match status" value="1"/>
</dbReference>
<dbReference type="AlphaFoldDB" id="A0A9R0JWK8"/>
<dbReference type="InterPro" id="IPR036236">
    <property type="entry name" value="Znf_C2H2_sf"/>
</dbReference>
<dbReference type="Pfam" id="PF25092">
    <property type="entry name" value="SH3_KIN17_C"/>
    <property type="match status" value="1"/>
</dbReference>
<dbReference type="RefSeq" id="XP_021849210.1">
    <property type="nucleotide sequence ID" value="XM_021993518.2"/>
</dbReference>
<accession>A0A9R0JWK8</accession>